<sequence>CAIPTPSRVNVLITTSSWVFRPRNLNLDTVEAIITTIQHYPVWYTHGKSEVITPQELSRLCSVEAENGDICFRWKLHEKLILVNKELSQFHSR</sequence>
<comment type="caution">
    <text evidence="1">The sequence shown here is derived from an EMBL/GenBank/DDBJ whole genome shotgun (WGS) entry which is preliminary data.</text>
</comment>
<evidence type="ECO:0000313" key="1">
    <source>
        <dbReference type="EMBL" id="KAG0282584.1"/>
    </source>
</evidence>
<protein>
    <submittedName>
        <fullName evidence="1">Uncharacterized protein</fullName>
    </submittedName>
</protein>
<name>A0ABQ7JPK7_9FUNG</name>
<dbReference type="Proteomes" id="UP001194696">
    <property type="component" value="Unassembled WGS sequence"/>
</dbReference>
<proteinExistence type="predicted"/>
<gene>
    <name evidence="1" type="ORF">BGZ96_000328</name>
</gene>
<accession>A0ABQ7JPK7</accession>
<reference evidence="1 2" key="1">
    <citation type="journal article" date="2020" name="Fungal Divers.">
        <title>Resolving the Mortierellaceae phylogeny through synthesis of multi-gene phylogenetics and phylogenomics.</title>
        <authorList>
            <person name="Vandepol N."/>
            <person name="Liber J."/>
            <person name="Desiro A."/>
            <person name="Na H."/>
            <person name="Kennedy M."/>
            <person name="Barry K."/>
            <person name="Grigoriev I.V."/>
            <person name="Miller A.N."/>
            <person name="O'Donnell K."/>
            <person name="Stajich J.E."/>
            <person name="Bonito G."/>
        </authorList>
    </citation>
    <scope>NUCLEOTIDE SEQUENCE [LARGE SCALE GENOMIC DNA]</scope>
    <source>
        <strain evidence="1 2">AD045</strain>
    </source>
</reference>
<feature type="non-terminal residue" evidence="1">
    <location>
        <position position="1"/>
    </location>
</feature>
<dbReference type="EMBL" id="JAAAIM010001037">
    <property type="protein sequence ID" value="KAG0282584.1"/>
    <property type="molecule type" value="Genomic_DNA"/>
</dbReference>
<evidence type="ECO:0000313" key="2">
    <source>
        <dbReference type="Proteomes" id="UP001194696"/>
    </source>
</evidence>
<keyword evidence="2" id="KW-1185">Reference proteome</keyword>
<organism evidence="1 2">
    <name type="scientific">Linnemannia gamsii</name>
    <dbReference type="NCBI Taxonomy" id="64522"/>
    <lineage>
        <taxon>Eukaryota</taxon>
        <taxon>Fungi</taxon>
        <taxon>Fungi incertae sedis</taxon>
        <taxon>Mucoromycota</taxon>
        <taxon>Mortierellomycotina</taxon>
        <taxon>Mortierellomycetes</taxon>
        <taxon>Mortierellales</taxon>
        <taxon>Mortierellaceae</taxon>
        <taxon>Linnemannia</taxon>
    </lineage>
</organism>